<evidence type="ECO:0000313" key="2">
    <source>
        <dbReference type="Proteomes" id="UP000784294"/>
    </source>
</evidence>
<sequence>MHSYSTRTIEHNHLRHGILLWRCPLHDGRKLSKDSTESQGGALRNYLRKSTITAPRFIPQIMMDTDNTIDPLDKNNDIDNLIIAAAAASGDSTIEIEEAVKHLLETEPEKNFPIETYSKKQGSELAYREMLSALSFKGPEDHPERINLL</sequence>
<keyword evidence="2" id="KW-1185">Reference proteome</keyword>
<protein>
    <submittedName>
        <fullName evidence="1">Uncharacterized protein</fullName>
    </submittedName>
</protein>
<feature type="non-terminal residue" evidence="1">
    <location>
        <position position="1"/>
    </location>
</feature>
<name>A0A3S5AB63_9PLAT</name>
<dbReference type="EMBL" id="CAAALY010028230">
    <property type="protein sequence ID" value="VEL16378.1"/>
    <property type="molecule type" value="Genomic_DNA"/>
</dbReference>
<proteinExistence type="predicted"/>
<dbReference type="Proteomes" id="UP000784294">
    <property type="component" value="Unassembled WGS sequence"/>
</dbReference>
<reference evidence="1" key="1">
    <citation type="submission" date="2018-11" db="EMBL/GenBank/DDBJ databases">
        <authorList>
            <consortium name="Pathogen Informatics"/>
        </authorList>
    </citation>
    <scope>NUCLEOTIDE SEQUENCE</scope>
</reference>
<gene>
    <name evidence="1" type="ORF">PXEA_LOCUS9818</name>
</gene>
<organism evidence="1 2">
    <name type="scientific">Protopolystoma xenopodis</name>
    <dbReference type="NCBI Taxonomy" id="117903"/>
    <lineage>
        <taxon>Eukaryota</taxon>
        <taxon>Metazoa</taxon>
        <taxon>Spiralia</taxon>
        <taxon>Lophotrochozoa</taxon>
        <taxon>Platyhelminthes</taxon>
        <taxon>Monogenea</taxon>
        <taxon>Polyopisthocotylea</taxon>
        <taxon>Polystomatidea</taxon>
        <taxon>Polystomatidae</taxon>
        <taxon>Protopolystoma</taxon>
    </lineage>
</organism>
<dbReference type="AlphaFoldDB" id="A0A3S5AB63"/>
<evidence type="ECO:0000313" key="1">
    <source>
        <dbReference type="EMBL" id="VEL16378.1"/>
    </source>
</evidence>
<accession>A0A3S5AB63</accession>
<comment type="caution">
    <text evidence="1">The sequence shown here is derived from an EMBL/GenBank/DDBJ whole genome shotgun (WGS) entry which is preliminary data.</text>
</comment>